<dbReference type="EMBL" id="JALBCA010000027">
    <property type="protein sequence ID" value="KAI2388953.1"/>
    <property type="molecule type" value="Genomic_DNA"/>
</dbReference>
<reference evidence="1" key="1">
    <citation type="journal article" date="2022" name="bioRxiv">
        <title>Population genetic analysis of Ophidiomyces ophidiicola, the causative agent of snake fungal disease, indicates recent introductions to the USA.</title>
        <authorList>
            <person name="Ladner J.T."/>
            <person name="Palmer J.M."/>
            <person name="Ettinger C.L."/>
            <person name="Stajich J.E."/>
            <person name="Farrell T.M."/>
            <person name="Glorioso B.M."/>
            <person name="Lawson B."/>
            <person name="Price S.J."/>
            <person name="Stengle A.G."/>
            <person name="Grear D.A."/>
            <person name="Lorch J.M."/>
        </authorList>
    </citation>
    <scope>NUCLEOTIDE SEQUENCE</scope>
    <source>
        <strain evidence="1">NWHC 24266-5</strain>
    </source>
</reference>
<protein>
    <submittedName>
        <fullName evidence="1">Uncharacterized protein</fullName>
    </submittedName>
</protein>
<organism evidence="1">
    <name type="scientific">Ophidiomyces ophidiicola</name>
    <dbReference type="NCBI Taxonomy" id="1387563"/>
    <lineage>
        <taxon>Eukaryota</taxon>
        <taxon>Fungi</taxon>
        <taxon>Dikarya</taxon>
        <taxon>Ascomycota</taxon>
        <taxon>Pezizomycotina</taxon>
        <taxon>Eurotiomycetes</taxon>
        <taxon>Eurotiomycetidae</taxon>
        <taxon>Onygenales</taxon>
        <taxon>Onygenaceae</taxon>
        <taxon>Ophidiomyces</taxon>
    </lineage>
</organism>
<comment type="caution">
    <text evidence="1">The sequence shown here is derived from an EMBL/GenBank/DDBJ whole genome shotgun (WGS) entry which is preliminary data.</text>
</comment>
<proteinExistence type="predicted"/>
<name>A0ACB8UZT4_9EURO</name>
<evidence type="ECO:0000313" key="1">
    <source>
        <dbReference type="EMBL" id="KAI2388953.1"/>
    </source>
</evidence>
<gene>
    <name evidence="1" type="ORF">LOY88_002326</name>
</gene>
<sequence>MAMMTHICWVSLCLISLSSWILTFVSPVGAYTALSDESLKRLPRPGTDFDIHKGALLAPILRPRVSGTPGSRAVLEHFASFFRTTLPKWTLELQNSTSKTPVSGNKEVPFVNLIAYRDPPNTQPGNVGRLTLVAHYDSKIEPKGFIGATDSAAPCAMIMHAIRSIDAALTKKYETINTDPHFDLNGEEYQGIQVIFLDGEEAFREWSETDSLYGSRSLAEHMELSLYPALSTFKNPLGAIKLFVLLDLLGAEHPTIPSYFKTTHWAYQHMGLLESRLRNLGRFKTSAQGKKQGGKKKPEHDKLWFQDSHKNDGTIFSPFGVEDDHLPFMRRGVDILHIIPAPFPGVWHRMDDDGEHLHMETVEDWSTLITAFAAEWLDLEGFFEENLKTTNLDKKRKTEL</sequence>
<accession>A0ACB8UZT4</accession>